<dbReference type="GO" id="GO:0046872">
    <property type="term" value="F:metal ion binding"/>
    <property type="evidence" value="ECO:0007669"/>
    <property type="project" value="UniProtKB-KW"/>
</dbReference>
<dbReference type="GO" id="GO:0030313">
    <property type="term" value="C:cell envelope"/>
    <property type="evidence" value="ECO:0007669"/>
    <property type="project" value="UniProtKB-SubCell"/>
</dbReference>
<dbReference type="STRING" id="373672.SAMN05421785_101558"/>
<dbReference type="EMBL" id="FTOV01000001">
    <property type="protein sequence ID" value="SIS61991.1"/>
    <property type="molecule type" value="Genomic_DNA"/>
</dbReference>
<evidence type="ECO:0000256" key="2">
    <source>
        <dbReference type="ARBA" id="ARBA00022617"/>
    </source>
</evidence>
<dbReference type="PROSITE" id="PS51007">
    <property type="entry name" value="CYTC"/>
    <property type="match status" value="1"/>
</dbReference>
<dbReference type="Proteomes" id="UP000185781">
    <property type="component" value="Unassembled WGS sequence"/>
</dbReference>
<comment type="subcellular location">
    <subcellularLocation>
        <location evidence="1">Cell envelope</location>
    </subcellularLocation>
</comment>
<feature type="domain" description="Cytochrome c" evidence="10">
    <location>
        <begin position="456"/>
        <end position="603"/>
    </location>
</feature>
<feature type="chain" id="PRO_5013383380" evidence="9">
    <location>
        <begin position="20"/>
        <end position="608"/>
    </location>
</feature>
<keyword evidence="5" id="KW-0560">Oxidoreductase</keyword>
<keyword evidence="11" id="KW-0575">Peroxidase</keyword>
<organism evidence="11 12">
    <name type="scientific">Chryseobacterium gambrini</name>
    <dbReference type="NCBI Taxonomy" id="373672"/>
    <lineage>
        <taxon>Bacteria</taxon>
        <taxon>Pseudomonadati</taxon>
        <taxon>Bacteroidota</taxon>
        <taxon>Flavobacteriia</taxon>
        <taxon>Flavobacteriales</taxon>
        <taxon>Weeksellaceae</taxon>
        <taxon>Chryseobacterium group</taxon>
        <taxon>Chryseobacterium</taxon>
    </lineage>
</organism>
<keyword evidence="3 7" id="KW-0479">Metal-binding</keyword>
<proteinExistence type="predicted"/>
<dbReference type="Pfam" id="PF03150">
    <property type="entry name" value="CCP_MauG"/>
    <property type="match status" value="1"/>
</dbReference>
<dbReference type="GO" id="GO:0020037">
    <property type="term" value="F:heme binding"/>
    <property type="evidence" value="ECO:0007669"/>
    <property type="project" value="InterPro"/>
</dbReference>
<dbReference type="PANTHER" id="PTHR30600:SF10">
    <property type="entry name" value="BLL6722 PROTEIN"/>
    <property type="match status" value="1"/>
</dbReference>
<accession>A0A1N7KK42</accession>
<dbReference type="InterPro" id="IPR009056">
    <property type="entry name" value="Cyt_c-like_dom"/>
</dbReference>
<evidence type="ECO:0000256" key="5">
    <source>
        <dbReference type="ARBA" id="ARBA00023002"/>
    </source>
</evidence>
<evidence type="ECO:0000256" key="3">
    <source>
        <dbReference type="ARBA" id="ARBA00022723"/>
    </source>
</evidence>
<evidence type="ECO:0000256" key="6">
    <source>
        <dbReference type="ARBA" id="ARBA00023004"/>
    </source>
</evidence>
<keyword evidence="6 7" id="KW-0408">Iron</keyword>
<evidence type="ECO:0000256" key="1">
    <source>
        <dbReference type="ARBA" id="ARBA00004196"/>
    </source>
</evidence>
<dbReference type="OrthoDB" id="9805202at2"/>
<dbReference type="InterPro" id="IPR036909">
    <property type="entry name" value="Cyt_c-like_dom_sf"/>
</dbReference>
<dbReference type="PANTHER" id="PTHR30600">
    <property type="entry name" value="CYTOCHROME C PEROXIDASE-RELATED"/>
    <property type="match status" value="1"/>
</dbReference>
<dbReference type="AlphaFoldDB" id="A0A1N7KK42"/>
<dbReference type="SUPFAM" id="SSF46626">
    <property type="entry name" value="Cytochrome c"/>
    <property type="match status" value="2"/>
</dbReference>
<evidence type="ECO:0000256" key="8">
    <source>
        <dbReference type="SAM" id="Coils"/>
    </source>
</evidence>
<evidence type="ECO:0000256" key="4">
    <source>
        <dbReference type="ARBA" id="ARBA00022729"/>
    </source>
</evidence>
<evidence type="ECO:0000256" key="7">
    <source>
        <dbReference type="PROSITE-ProRule" id="PRU00433"/>
    </source>
</evidence>
<keyword evidence="4 9" id="KW-0732">Signal</keyword>
<evidence type="ECO:0000259" key="10">
    <source>
        <dbReference type="PROSITE" id="PS51007"/>
    </source>
</evidence>
<dbReference type="GO" id="GO:0004130">
    <property type="term" value="F:cytochrome-c peroxidase activity"/>
    <property type="evidence" value="ECO:0007669"/>
    <property type="project" value="TreeGrafter"/>
</dbReference>
<feature type="coiled-coil region" evidence="8">
    <location>
        <begin position="38"/>
        <end position="65"/>
    </location>
</feature>
<evidence type="ECO:0000313" key="11">
    <source>
        <dbReference type="EMBL" id="SIS61991.1"/>
    </source>
</evidence>
<dbReference type="InterPro" id="IPR051395">
    <property type="entry name" value="Cytochrome_c_Peroxidase/MauG"/>
</dbReference>
<evidence type="ECO:0000256" key="9">
    <source>
        <dbReference type="SAM" id="SignalP"/>
    </source>
</evidence>
<dbReference type="RefSeq" id="WP_076390374.1">
    <property type="nucleotide sequence ID" value="NZ_FTOV01000001.1"/>
</dbReference>
<dbReference type="GO" id="GO:0009055">
    <property type="term" value="F:electron transfer activity"/>
    <property type="evidence" value="ECO:0007669"/>
    <property type="project" value="InterPro"/>
</dbReference>
<keyword evidence="2 7" id="KW-0349">Heme</keyword>
<evidence type="ECO:0000313" key="12">
    <source>
        <dbReference type="Proteomes" id="UP000185781"/>
    </source>
</evidence>
<reference evidence="11 12" key="1">
    <citation type="submission" date="2017-01" db="EMBL/GenBank/DDBJ databases">
        <authorList>
            <person name="Mah S.A."/>
            <person name="Swanson W.J."/>
            <person name="Moy G.W."/>
            <person name="Vacquier V.D."/>
        </authorList>
    </citation>
    <scope>NUCLEOTIDE SEQUENCE [LARGE SCALE GENOMIC DNA]</scope>
    <source>
        <strain evidence="11 12">DSM 18014</strain>
    </source>
</reference>
<dbReference type="Gene3D" id="1.10.760.10">
    <property type="entry name" value="Cytochrome c-like domain"/>
    <property type="match status" value="2"/>
</dbReference>
<feature type="signal peptide" evidence="9">
    <location>
        <begin position="1"/>
        <end position="19"/>
    </location>
</feature>
<keyword evidence="8" id="KW-0175">Coiled coil</keyword>
<dbReference type="InterPro" id="IPR004852">
    <property type="entry name" value="Di-haem_cyt_c_peroxidsae"/>
</dbReference>
<gene>
    <name evidence="11" type="ORF">SAMN05421785_101558</name>
</gene>
<name>A0A1N7KK42_9FLAO</name>
<sequence length="608" mass="69504">MRFYSFAAVLFLLVFSAMSFNPVDQGVKSEDTFVNNGLSEFKNKLENLKSDAKSFSEDKISLEELQQSLKNTRNSFKEIEFYVAYHYPEFTKTHLNAAPLFHIESAGTSAYTLPPEGLQVLDEMIFSDEALEKKNDIKTIADFLYNSYASFYLSTVKNGLSKGNNKTLPLRIELIRIYSLGVTGFDTPGSLNVSDETVHAFSGMQKYLHDDLYFKNYNIQKADAILTNGINYLTKNTDFETFDRIEFYKKYIQPLYEEFGSWDGRTDDLKEFSGWNVGNKNFFSSDFLDPYFYTLLKKDEDNGDLRKLGKEIFYDQNVSNNGKMSCATCHLPENAFTDLKAKSPSNVEGKTVLRNSPSLYNAVFAKRFFYDLRAFYLEQQAEHVIYNKDEFNTSYESIIKKLKTKPEYRKAFKAAFKNGEINKENFSKALSSYVASLYSYESDFDRFMRNEKEISSDAKKGFNLFMGKANCATCHFAPNFSGLVPPFFNENESEVLGITAKPISQKPLELDADQGRVNSPVRKENSWIYENSFKTVTVRNAALTKPYFHNGAFNTLEEVMDFYNEGGGEGLGLKVKNQTLASDKLNLTQTEIKQIIAFLNSLTDISRK</sequence>
<protein>
    <submittedName>
        <fullName evidence="11">Cytochrome c peroxidase</fullName>
    </submittedName>
</protein>